<evidence type="ECO:0000256" key="1">
    <source>
        <dbReference type="SAM" id="MobiDB-lite"/>
    </source>
</evidence>
<dbReference type="EMBL" id="JARQWQ010000092">
    <property type="protein sequence ID" value="KAK2551907.1"/>
    <property type="molecule type" value="Genomic_DNA"/>
</dbReference>
<sequence length="598" mass="67639">MAEFEPVFHIGSAESDDYQPGVEVRFITLEDKTVFDKIQSRSGGVARQRVCDGSVRMEASSPVRQILGIKVWVTREKEAAELHKDRNGAVQLQVSYGQQNIDKYSFSVDLDSIYDGPFSPVYELAKVEMDKRNNFQLIVELTFSNGMEEETQLFHSPSFLMRSKPRPQKKRKLSDFEEGEVDSSDHSSSSPDSTSNPSGLAEFQRLRVIEHLEAKRAHIEHLSFVSSSPGDRKADIGYHFKLKDPGVCDDFEEGQVVGFFEDEDGKTSIELLNNSNGKKAFMAGVITRSAYLEATPEIEDDGETDTVCVIGVIKVKCVGSVRAGERIYATVDNQNPGTAIPESHLPPSVMLSRNSVLLGMAMEEKKASKLDDVNMVQCFVCIVLGINDKQITAEIDEMYDHFEWTLTVKLQKERKRFRRMLCISLIIVILVMGLATFFLIQFLYPGSAMRYLLCRRGSLDGTCSFKFVPYGDTTQRCLTNGIEFAWDSLQEKLRPELDHVKQLEYTIPDHIRVSGKKHYYLNVDRCAYGGTIKLSGGLNHIANSKQVCGPMIFAVNHNCTRVYYHQEAPNEGWVKYKSVNKYADLFKHLKCEPKEDFH</sequence>
<proteinExistence type="predicted"/>
<evidence type="ECO:0000313" key="4">
    <source>
        <dbReference type="Proteomes" id="UP001249851"/>
    </source>
</evidence>
<feature type="region of interest" description="Disordered" evidence="1">
    <location>
        <begin position="156"/>
        <end position="199"/>
    </location>
</feature>
<accession>A0AAD9PZD5</accession>
<organism evidence="3 4">
    <name type="scientific">Acropora cervicornis</name>
    <name type="common">Staghorn coral</name>
    <dbReference type="NCBI Taxonomy" id="6130"/>
    <lineage>
        <taxon>Eukaryota</taxon>
        <taxon>Metazoa</taxon>
        <taxon>Cnidaria</taxon>
        <taxon>Anthozoa</taxon>
        <taxon>Hexacorallia</taxon>
        <taxon>Scleractinia</taxon>
        <taxon>Astrocoeniina</taxon>
        <taxon>Acroporidae</taxon>
        <taxon>Acropora</taxon>
    </lineage>
</organism>
<keyword evidence="2" id="KW-1133">Transmembrane helix</keyword>
<gene>
    <name evidence="3" type="ORF">P5673_027154</name>
</gene>
<dbReference type="AlphaFoldDB" id="A0AAD9PZD5"/>
<keyword evidence="2" id="KW-0472">Membrane</keyword>
<feature type="compositionally biased region" description="Low complexity" evidence="1">
    <location>
        <begin position="186"/>
        <end position="198"/>
    </location>
</feature>
<comment type="caution">
    <text evidence="3">The sequence shown here is derived from an EMBL/GenBank/DDBJ whole genome shotgun (WGS) entry which is preliminary data.</text>
</comment>
<protein>
    <submittedName>
        <fullName evidence="3">Uncharacterized protein</fullName>
    </submittedName>
</protein>
<reference evidence="3" key="1">
    <citation type="journal article" date="2023" name="G3 (Bethesda)">
        <title>Whole genome assembly and annotation of the endangered Caribbean coral Acropora cervicornis.</title>
        <authorList>
            <person name="Selwyn J.D."/>
            <person name="Vollmer S.V."/>
        </authorList>
    </citation>
    <scope>NUCLEOTIDE SEQUENCE</scope>
    <source>
        <strain evidence="3">K2</strain>
    </source>
</reference>
<keyword evidence="2" id="KW-0812">Transmembrane</keyword>
<feature type="transmembrane region" description="Helical" evidence="2">
    <location>
        <begin position="420"/>
        <end position="444"/>
    </location>
</feature>
<evidence type="ECO:0000256" key="2">
    <source>
        <dbReference type="SAM" id="Phobius"/>
    </source>
</evidence>
<name>A0AAD9PZD5_ACRCE</name>
<reference evidence="3" key="2">
    <citation type="journal article" date="2023" name="Science">
        <title>Genomic signatures of disease resistance in endangered staghorn corals.</title>
        <authorList>
            <person name="Vollmer S.V."/>
            <person name="Selwyn J.D."/>
            <person name="Despard B.A."/>
            <person name="Roesel C.L."/>
        </authorList>
    </citation>
    <scope>NUCLEOTIDE SEQUENCE</scope>
    <source>
        <strain evidence="3">K2</strain>
    </source>
</reference>
<dbReference type="Proteomes" id="UP001249851">
    <property type="component" value="Unassembled WGS sequence"/>
</dbReference>
<feature type="compositionally biased region" description="Basic residues" evidence="1">
    <location>
        <begin position="163"/>
        <end position="172"/>
    </location>
</feature>
<evidence type="ECO:0000313" key="3">
    <source>
        <dbReference type="EMBL" id="KAK2551907.1"/>
    </source>
</evidence>
<keyword evidence="4" id="KW-1185">Reference proteome</keyword>